<feature type="transmembrane region" description="Helical" evidence="1">
    <location>
        <begin position="164"/>
        <end position="184"/>
    </location>
</feature>
<dbReference type="Proteomes" id="UP000004394">
    <property type="component" value="Unassembled WGS sequence"/>
</dbReference>
<dbReference type="eggNOG" id="ENOG5033UUG">
    <property type="taxonomic scope" value="Bacteria"/>
</dbReference>
<dbReference type="RefSeq" id="WP_006948454.1">
    <property type="nucleotide sequence ID" value="NZ_BAJI01000031.1"/>
</dbReference>
<feature type="transmembrane region" description="Helical" evidence="1">
    <location>
        <begin position="64"/>
        <end position="81"/>
    </location>
</feature>
<comment type="caution">
    <text evidence="2">The sequence shown here is derived from an EMBL/GenBank/DDBJ whole genome shotgun (WGS) entry which is preliminary data.</text>
</comment>
<feature type="transmembrane region" description="Helical" evidence="1">
    <location>
        <begin position="25"/>
        <end position="44"/>
    </location>
</feature>
<dbReference type="InterPro" id="IPR045692">
    <property type="entry name" value="DUF6057"/>
</dbReference>
<feature type="transmembrane region" description="Helical" evidence="1">
    <location>
        <begin position="93"/>
        <end position="113"/>
    </location>
</feature>
<evidence type="ECO:0000313" key="3">
    <source>
        <dbReference type="Proteomes" id="UP000004394"/>
    </source>
</evidence>
<dbReference type="HOGENOM" id="CLU_061780_0_0_10"/>
<dbReference type="OrthoDB" id="1082131at2"/>
<dbReference type="Pfam" id="PF19529">
    <property type="entry name" value="DUF6057"/>
    <property type="match status" value="1"/>
</dbReference>
<keyword evidence="3" id="KW-1185">Reference proteome</keyword>
<feature type="transmembrane region" description="Helical" evidence="1">
    <location>
        <begin position="125"/>
        <end position="144"/>
    </location>
</feature>
<dbReference type="EMBL" id="AEEI01000023">
    <property type="protein sequence ID" value="EFM02408.1"/>
    <property type="molecule type" value="Genomic_DNA"/>
</dbReference>
<keyword evidence="1" id="KW-0812">Transmembrane</keyword>
<dbReference type="STRING" id="862515.HMPREF0658_0659"/>
<proteinExistence type="predicted"/>
<evidence type="ECO:0000256" key="1">
    <source>
        <dbReference type="SAM" id="Phobius"/>
    </source>
</evidence>
<evidence type="ECO:0000313" key="2">
    <source>
        <dbReference type="EMBL" id="EFM02408.1"/>
    </source>
</evidence>
<name>E0NR58_9BACT</name>
<protein>
    <submittedName>
        <fullName evidence="2">Uncharacterized protein</fullName>
    </submittedName>
</protein>
<accession>E0NR58</accession>
<keyword evidence="1" id="KW-0472">Membrane</keyword>
<organism evidence="2 3">
    <name type="scientific">Hoylesella marshii DSM 16973 = JCM 13450</name>
    <dbReference type="NCBI Taxonomy" id="862515"/>
    <lineage>
        <taxon>Bacteria</taxon>
        <taxon>Pseudomonadati</taxon>
        <taxon>Bacteroidota</taxon>
        <taxon>Bacteroidia</taxon>
        <taxon>Bacteroidales</taxon>
        <taxon>Prevotellaceae</taxon>
        <taxon>Hoylesella</taxon>
    </lineage>
</organism>
<dbReference type="BioCyc" id="PMAR862515-HMP:GMOO-672-MONOMER"/>
<gene>
    <name evidence="2" type="ORF">HMPREF0658_0659</name>
</gene>
<sequence>MSVFPSETQPVSIGKPLLLFQNERAIHRVVCAIVFCLFSLSYLYNYQSDILAVTVHTLSDGQIHYPQTAGAFLLTAVLVLLQRGVFALTKLKGAIHGLTYFPSFLLLTAITTINPASARPTLWGGWLITFLLLLAVFVGVVWKVKQSTRQTTNVSKPISCARSLCINLLLLSLFMLLTGMLSTGNDVFHYRIRMEQYLLDGKNKQALTVGKRSLATDSSLTMLRVYALSLQHALPEHLFEYPLTGTSAILLPNKSHVHTVLLPEADIYCHLGGTPSESMPPITYLKQLEVQGRATPAVKDYILCGYLLDKDLETFVRTIGRYYDLKSELPKHYKEALTLYTHLRANPFIVYHNAVMDADYQDLQSIERQYPDKRIRGNKIRDTYNNTYWYYYLYGNEK</sequence>
<keyword evidence="1" id="KW-1133">Transmembrane helix</keyword>
<dbReference type="AlphaFoldDB" id="E0NR58"/>
<reference evidence="2" key="1">
    <citation type="submission" date="2010-07" db="EMBL/GenBank/DDBJ databases">
        <authorList>
            <person name="Muzny D."/>
            <person name="Qin X."/>
            <person name="Deng J."/>
            <person name="Jiang H."/>
            <person name="Liu Y."/>
            <person name="Qu J."/>
            <person name="Song X.-Z."/>
            <person name="Zhang L."/>
            <person name="Thornton R."/>
            <person name="Coyle M."/>
            <person name="Francisco L."/>
            <person name="Jackson L."/>
            <person name="Javaid M."/>
            <person name="Korchina V."/>
            <person name="Kovar C."/>
            <person name="Mata R."/>
            <person name="Mathew T."/>
            <person name="Ngo R."/>
            <person name="Nguyen L."/>
            <person name="Nguyen N."/>
            <person name="Okwuonu G."/>
            <person name="Ongeri F."/>
            <person name="Pham C."/>
            <person name="Simmons D."/>
            <person name="Wilczek-Boney K."/>
            <person name="Hale W."/>
            <person name="Jakkamsetti A."/>
            <person name="Pham P."/>
            <person name="Ruth R."/>
            <person name="San Lucas F."/>
            <person name="Warren J."/>
            <person name="Zhang J."/>
            <person name="Zhao Z."/>
            <person name="Zhou C."/>
            <person name="Zhu D."/>
            <person name="Lee S."/>
            <person name="Bess C."/>
            <person name="Blankenburg K."/>
            <person name="Forbes L."/>
            <person name="Fu Q."/>
            <person name="Gubbala S."/>
            <person name="Hirani K."/>
            <person name="Jayaseelan J.C."/>
            <person name="Lara F."/>
            <person name="Munidasa M."/>
            <person name="Palculict T."/>
            <person name="Patil S."/>
            <person name="Pu L.-L."/>
            <person name="Saada N."/>
            <person name="Tang L."/>
            <person name="Weissenberger G."/>
            <person name="Zhu Y."/>
            <person name="Hemphill L."/>
            <person name="Shang Y."/>
            <person name="Youmans B."/>
            <person name="Ayvaz T."/>
            <person name="Ross M."/>
            <person name="Santibanez J."/>
            <person name="Aqrawi P."/>
            <person name="Gross S."/>
            <person name="Joshi V."/>
            <person name="Fowler G."/>
            <person name="Nazareth L."/>
            <person name="Reid J."/>
            <person name="Worley K."/>
            <person name="Petrosino J."/>
            <person name="Highlander S."/>
            <person name="Gibbs R."/>
        </authorList>
    </citation>
    <scope>NUCLEOTIDE SEQUENCE [LARGE SCALE GENOMIC DNA]</scope>
    <source>
        <strain evidence="2">DSM 16973</strain>
    </source>
</reference>